<accession>A0AAD7MDH4</accession>
<reference evidence="1" key="1">
    <citation type="submission" date="2023-03" db="EMBL/GenBank/DDBJ databases">
        <title>Massive genome expansion in bonnet fungi (Mycena s.s.) driven by repeated elements and novel gene families across ecological guilds.</title>
        <authorList>
            <consortium name="Lawrence Berkeley National Laboratory"/>
            <person name="Harder C.B."/>
            <person name="Miyauchi S."/>
            <person name="Viragh M."/>
            <person name="Kuo A."/>
            <person name="Thoen E."/>
            <person name="Andreopoulos B."/>
            <person name="Lu D."/>
            <person name="Skrede I."/>
            <person name="Drula E."/>
            <person name="Henrissat B."/>
            <person name="Morin E."/>
            <person name="Kohler A."/>
            <person name="Barry K."/>
            <person name="LaButti K."/>
            <person name="Morin E."/>
            <person name="Salamov A."/>
            <person name="Lipzen A."/>
            <person name="Mereny Z."/>
            <person name="Hegedus B."/>
            <person name="Baldrian P."/>
            <person name="Stursova M."/>
            <person name="Weitz H."/>
            <person name="Taylor A."/>
            <person name="Grigoriev I.V."/>
            <person name="Nagy L.G."/>
            <person name="Martin F."/>
            <person name="Kauserud H."/>
        </authorList>
    </citation>
    <scope>NUCLEOTIDE SEQUENCE</scope>
    <source>
        <strain evidence="1">CBHHK182m</strain>
    </source>
</reference>
<gene>
    <name evidence="1" type="ORF">B0H16DRAFT_1342702</name>
</gene>
<dbReference type="Proteomes" id="UP001215598">
    <property type="component" value="Unassembled WGS sequence"/>
</dbReference>
<sequence>MAREACKLRLSTAPNNDLAQLELTTVNATLDVPKVTADIPNNVGAAVQPPEKPVRISFPLPHRGRDKLVMLRTANRKKIMEAPSRAIFWTEIKRLADPKPAPISVTADELKSVFEKRLNPPEVLPPQFDSAQHKINKVLATLMPETTEDTTPEGFFTHPWTENDMGRLKDHIRNHSLDS</sequence>
<dbReference type="AlphaFoldDB" id="A0AAD7MDH4"/>
<dbReference type="EMBL" id="JARKIB010000370">
    <property type="protein sequence ID" value="KAJ7712284.1"/>
    <property type="molecule type" value="Genomic_DNA"/>
</dbReference>
<evidence type="ECO:0000313" key="2">
    <source>
        <dbReference type="Proteomes" id="UP001215598"/>
    </source>
</evidence>
<protein>
    <submittedName>
        <fullName evidence="1">Uncharacterized protein</fullName>
    </submittedName>
</protein>
<proteinExistence type="predicted"/>
<comment type="caution">
    <text evidence="1">The sequence shown here is derived from an EMBL/GenBank/DDBJ whole genome shotgun (WGS) entry which is preliminary data.</text>
</comment>
<keyword evidence="2" id="KW-1185">Reference proteome</keyword>
<feature type="non-terminal residue" evidence="1">
    <location>
        <position position="179"/>
    </location>
</feature>
<evidence type="ECO:0000313" key="1">
    <source>
        <dbReference type="EMBL" id="KAJ7712284.1"/>
    </source>
</evidence>
<name>A0AAD7MDH4_9AGAR</name>
<organism evidence="1 2">
    <name type="scientific">Mycena metata</name>
    <dbReference type="NCBI Taxonomy" id="1033252"/>
    <lineage>
        <taxon>Eukaryota</taxon>
        <taxon>Fungi</taxon>
        <taxon>Dikarya</taxon>
        <taxon>Basidiomycota</taxon>
        <taxon>Agaricomycotina</taxon>
        <taxon>Agaricomycetes</taxon>
        <taxon>Agaricomycetidae</taxon>
        <taxon>Agaricales</taxon>
        <taxon>Marasmiineae</taxon>
        <taxon>Mycenaceae</taxon>
        <taxon>Mycena</taxon>
    </lineage>
</organism>